<dbReference type="NCBIfam" id="TIGR00303">
    <property type="entry name" value="nicotinate mononucleotide-dependent phosphoribosyltransferase CobT"/>
    <property type="match status" value="1"/>
</dbReference>
<dbReference type="InterPro" id="IPR036087">
    <property type="entry name" value="Nict_dMeBzImd_PRibTrfase_sf"/>
</dbReference>
<sequence>MEGVIKSYGSANMIHKLKNKDSLFLCVIASTLTSRITGITGAGATPELTDYTPAADVELVMLGEPLCLSEIPKTVVDGVAAPTPAVITKASLDLADIPFLVVDAGAAVKPNIPYMNINETPGGDINKGNAVDNSEKIFNNGFILGKNLSKLTDHLVIGESTPAGTTTALGVLTAMGYEVDHKISGSTPENPHVLKHNVVENGLKLSGFKAGELDTEPFKAINAVGDPMIPAVAGIAMGSTVPVTLAGGTQMTAVCAVIKGIAPEFDFSSLSIATTVFVAEDETSDINFIANQISDISIFAVDPYFEKSNTIGLVNYTKGSVKEGVGAGGAMFAAMLKNVSIEDIRIRTEELCREIF</sequence>
<accession>A0A8T5V056</accession>
<comment type="caution">
    <text evidence="2">The sequence shown here is derived from an EMBL/GenBank/DDBJ whole genome shotgun (WGS) entry which is preliminary data.</text>
</comment>
<dbReference type="CDD" id="cd02439">
    <property type="entry name" value="DMB-PRT_CobT"/>
    <property type="match status" value="1"/>
</dbReference>
<keyword evidence="3" id="KW-1185">Reference proteome</keyword>
<dbReference type="GO" id="GO:0008939">
    <property type="term" value="F:nicotinate-nucleotide-dimethylbenzimidazole phosphoribosyltransferase activity"/>
    <property type="evidence" value="ECO:0007669"/>
    <property type="project" value="InterPro"/>
</dbReference>
<protein>
    <recommendedName>
        <fullName evidence="1">UPF0284 protein K8N75_03270</fullName>
    </recommendedName>
</protein>
<reference evidence="3" key="1">
    <citation type="journal article" date="2022" name="Microbiol. Resour. Announc.">
        <title>Draft Genome Sequence of a Methanogenic Archaeon from West Spitsbergen Permafrost.</title>
        <authorList>
            <person name="Trubitsyn V."/>
            <person name="Rivkina E."/>
            <person name="Shcherbakova V."/>
        </authorList>
    </citation>
    <scope>NUCLEOTIDE SEQUENCE [LARGE SCALE GENOMIC DNA]</scope>
    <source>
        <strain evidence="3">VT</strain>
    </source>
</reference>
<dbReference type="HAMAP" id="MF_01086">
    <property type="entry name" value="UPF0284"/>
    <property type="match status" value="1"/>
</dbReference>
<dbReference type="InterPro" id="IPR003200">
    <property type="entry name" value="Nict_dMeBzImd_PRibTrfase"/>
</dbReference>
<evidence type="ECO:0000313" key="3">
    <source>
        <dbReference type="Proteomes" id="UP000825933"/>
    </source>
</evidence>
<dbReference type="Gene3D" id="3.40.50.10210">
    <property type="match status" value="1"/>
</dbReference>
<dbReference type="SUPFAM" id="SSF52733">
    <property type="entry name" value="Nicotinate mononucleotide:5,6-dimethylbenzimidazole phosphoribosyltransferase (CobT)"/>
    <property type="match status" value="1"/>
</dbReference>
<dbReference type="RefSeq" id="WP_223790694.1">
    <property type="nucleotide sequence ID" value="NZ_JAIOUQ010000003.1"/>
</dbReference>
<dbReference type="PANTHER" id="PTHR38811">
    <property type="match status" value="1"/>
</dbReference>
<dbReference type="NCBIfam" id="NF003372">
    <property type="entry name" value="PRK04447.1-5"/>
    <property type="match status" value="1"/>
</dbReference>
<dbReference type="PANTHER" id="PTHR38811:SF1">
    <property type="entry name" value="UPF0284 PROTEIN SLL1500"/>
    <property type="match status" value="1"/>
</dbReference>
<dbReference type="Proteomes" id="UP000825933">
    <property type="component" value="Unassembled WGS sequence"/>
</dbReference>
<evidence type="ECO:0000313" key="2">
    <source>
        <dbReference type="EMBL" id="MBZ2165065.1"/>
    </source>
</evidence>
<comment type="similarity">
    <text evidence="1">Belongs to the UPF0284 family.</text>
</comment>
<proteinExistence type="inferred from homology"/>
<organism evidence="2 3">
    <name type="scientific">Methanobacterium spitsbergense</name>
    <dbReference type="NCBI Taxonomy" id="2874285"/>
    <lineage>
        <taxon>Archaea</taxon>
        <taxon>Methanobacteriati</taxon>
        <taxon>Methanobacteriota</taxon>
        <taxon>Methanomada group</taxon>
        <taxon>Methanobacteria</taxon>
        <taxon>Methanobacteriales</taxon>
        <taxon>Methanobacteriaceae</taxon>
        <taxon>Methanobacterium</taxon>
    </lineage>
</organism>
<dbReference type="EMBL" id="JAIOUQ010000003">
    <property type="protein sequence ID" value="MBZ2165065.1"/>
    <property type="molecule type" value="Genomic_DNA"/>
</dbReference>
<name>A0A8T5V056_9EURY</name>
<dbReference type="InterPro" id="IPR002805">
    <property type="entry name" value="Nict_dMeBzImd_PRibTrfase_arc"/>
</dbReference>
<evidence type="ECO:0000256" key="1">
    <source>
        <dbReference type="HAMAP-Rule" id="MF_01086"/>
    </source>
</evidence>
<gene>
    <name evidence="2" type="ORF">K8N75_03270</name>
</gene>
<dbReference type="AlphaFoldDB" id="A0A8T5V056"/>